<evidence type="ECO:0000313" key="4">
    <source>
        <dbReference type="Proteomes" id="UP001183629"/>
    </source>
</evidence>
<evidence type="ECO:0000313" key="3">
    <source>
        <dbReference type="EMBL" id="MDR7320287.1"/>
    </source>
</evidence>
<evidence type="ECO:0000256" key="1">
    <source>
        <dbReference type="SAM" id="MobiDB-lite"/>
    </source>
</evidence>
<dbReference type="Proteomes" id="UP001183629">
    <property type="component" value="Unassembled WGS sequence"/>
</dbReference>
<keyword evidence="4" id="KW-1185">Reference proteome</keyword>
<organism evidence="3 4">
    <name type="scientific">Catenuloplanes niger</name>
    <dbReference type="NCBI Taxonomy" id="587534"/>
    <lineage>
        <taxon>Bacteria</taxon>
        <taxon>Bacillati</taxon>
        <taxon>Actinomycetota</taxon>
        <taxon>Actinomycetes</taxon>
        <taxon>Micromonosporales</taxon>
        <taxon>Micromonosporaceae</taxon>
        <taxon>Catenuloplanes</taxon>
    </lineage>
</organism>
<name>A0AAE3ZHY3_9ACTN</name>
<dbReference type="RefSeq" id="WP_310408722.1">
    <property type="nucleotide sequence ID" value="NZ_JAVDYC010000001.1"/>
</dbReference>
<keyword evidence="2" id="KW-0732">Signal</keyword>
<comment type="caution">
    <text evidence="3">The sequence shown here is derived from an EMBL/GenBank/DDBJ whole genome shotgun (WGS) entry which is preliminary data.</text>
</comment>
<protein>
    <recommendedName>
        <fullName evidence="5">DUF916 domain-containing protein</fullName>
    </recommendedName>
</protein>
<feature type="region of interest" description="Disordered" evidence="1">
    <location>
        <begin position="309"/>
        <end position="334"/>
    </location>
</feature>
<dbReference type="EMBL" id="JAVDYC010000001">
    <property type="protein sequence ID" value="MDR7320287.1"/>
    <property type="molecule type" value="Genomic_DNA"/>
</dbReference>
<gene>
    <name evidence="3" type="ORF">J2S44_000537</name>
</gene>
<dbReference type="AlphaFoldDB" id="A0AAE3ZHY3"/>
<evidence type="ECO:0000256" key="2">
    <source>
        <dbReference type="SAM" id="SignalP"/>
    </source>
</evidence>
<sequence>MATHAVLVLLLLLPAVPADAPLTWGVAPSSAAGPDGRAAFAHRLDPGTVLRDHVAISNPAPEPLRLTVYAADADVGVARGFDLLPAGVPSTGAGTWVRLDRTDVTVPGGGRVVVPFTVTVPADATPGDHAAGIVAAWRAPGPAGGAAGVAVERRVGSRIHLRVAGALRPRLTASLVSVAHPGGWNPFGRPDVTVEAVVRNEGNVRLRAAAAVTVTGPFPRVPGGRAHEPVPELLPGQSHRFTVRVATFSRVRIQARVDVTPAPPVVVGDEGAVVVAPAAATGAAWSLSPGQGLASAALIAAVAAGWARRRRASGTAGPRSGDAGAPNPGHRAQT</sequence>
<evidence type="ECO:0008006" key="5">
    <source>
        <dbReference type="Google" id="ProtNLM"/>
    </source>
</evidence>
<feature type="signal peptide" evidence="2">
    <location>
        <begin position="1"/>
        <end position="20"/>
    </location>
</feature>
<proteinExistence type="predicted"/>
<feature type="chain" id="PRO_5042167524" description="DUF916 domain-containing protein" evidence="2">
    <location>
        <begin position="21"/>
        <end position="334"/>
    </location>
</feature>
<reference evidence="3 4" key="1">
    <citation type="submission" date="2023-07" db="EMBL/GenBank/DDBJ databases">
        <title>Sequencing the genomes of 1000 actinobacteria strains.</title>
        <authorList>
            <person name="Klenk H.-P."/>
        </authorList>
    </citation>
    <scope>NUCLEOTIDE SEQUENCE [LARGE SCALE GENOMIC DNA]</scope>
    <source>
        <strain evidence="3 4">DSM 44711</strain>
    </source>
</reference>
<accession>A0AAE3ZHY3</accession>